<proteinExistence type="predicted"/>
<comment type="caution">
    <text evidence="3">The sequence shown here is derived from an EMBL/GenBank/DDBJ whole genome shotgun (WGS) entry which is preliminary data.</text>
</comment>
<evidence type="ECO:0000256" key="2">
    <source>
        <dbReference type="SAM" id="SignalP"/>
    </source>
</evidence>
<sequence length="213" mass="23503">MALHTLLCCCLGSAHIEDVDDASRVIPDERSHLIPKDTLPSQRIRNPLTVDHQKRMTAIVRVKQGKMVNLNARTPFTMKCVHTPSAYDSNEPPIHHRRCSVMTMTPARGSGNPSRTSSPVTSRSSSPGPGPRPTYQESPIFTVGAERGSTLKGVQIVSEDERPSALSEEEGDALRGMQQLSQGLSREAIPISSPRTRAFETEEERITFSWTED</sequence>
<evidence type="ECO:0000256" key="1">
    <source>
        <dbReference type="SAM" id="MobiDB-lite"/>
    </source>
</evidence>
<feature type="region of interest" description="Disordered" evidence="1">
    <location>
        <begin position="104"/>
        <end position="138"/>
    </location>
</feature>
<protein>
    <submittedName>
        <fullName evidence="3">Uncharacterized protein</fullName>
    </submittedName>
</protein>
<dbReference type="EMBL" id="JARKIF010000011">
    <property type="protein sequence ID" value="KAJ7627218.1"/>
    <property type="molecule type" value="Genomic_DNA"/>
</dbReference>
<gene>
    <name evidence="3" type="ORF">FB45DRAFT_1004742</name>
</gene>
<accession>A0AAD7FLR3</accession>
<name>A0AAD7FLR3_9AGAR</name>
<reference evidence="3" key="1">
    <citation type="submission" date="2023-03" db="EMBL/GenBank/DDBJ databases">
        <title>Massive genome expansion in bonnet fungi (Mycena s.s.) driven by repeated elements and novel gene families across ecological guilds.</title>
        <authorList>
            <consortium name="Lawrence Berkeley National Laboratory"/>
            <person name="Harder C.B."/>
            <person name="Miyauchi S."/>
            <person name="Viragh M."/>
            <person name="Kuo A."/>
            <person name="Thoen E."/>
            <person name="Andreopoulos B."/>
            <person name="Lu D."/>
            <person name="Skrede I."/>
            <person name="Drula E."/>
            <person name="Henrissat B."/>
            <person name="Morin E."/>
            <person name="Kohler A."/>
            <person name="Barry K."/>
            <person name="LaButti K."/>
            <person name="Morin E."/>
            <person name="Salamov A."/>
            <person name="Lipzen A."/>
            <person name="Mereny Z."/>
            <person name="Hegedus B."/>
            <person name="Baldrian P."/>
            <person name="Stursova M."/>
            <person name="Weitz H."/>
            <person name="Taylor A."/>
            <person name="Grigoriev I.V."/>
            <person name="Nagy L.G."/>
            <person name="Martin F."/>
            <person name="Kauserud H."/>
        </authorList>
    </citation>
    <scope>NUCLEOTIDE SEQUENCE</scope>
    <source>
        <strain evidence="3">9284</strain>
    </source>
</reference>
<feature type="signal peptide" evidence="2">
    <location>
        <begin position="1"/>
        <end position="16"/>
    </location>
</feature>
<feature type="chain" id="PRO_5041985867" evidence="2">
    <location>
        <begin position="17"/>
        <end position="213"/>
    </location>
</feature>
<keyword evidence="2" id="KW-0732">Signal</keyword>
<feature type="compositionally biased region" description="Low complexity" evidence="1">
    <location>
        <begin position="113"/>
        <end position="127"/>
    </location>
</feature>
<dbReference type="Proteomes" id="UP001221142">
    <property type="component" value="Unassembled WGS sequence"/>
</dbReference>
<dbReference type="AlphaFoldDB" id="A0AAD7FLR3"/>
<evidence type="ECO:0000313" key="4">
    <source>
        <dbReference type="Proteomes" id="UP001221142"/>
    </source>
</evidence>
<keyword evidence="4" id="KW-1185">Reference proteome</keyword>
<organism evidence="3 4">
    <name type="scientific">Roridomyces roridus</name>
    <dbReference type="NCBI Taxonomy" id="1738132"/>
    <lineage>
        <taxon>Eukaryota</taxon>
        <taxon>Fungi</taxon>
        <taxon>Dikarya</taxon>
        <taxon>Basidiomycota</taxon>
        <taxon>Agaricomycotina</taxon>
        <taxon>Agaricomycetes</taxon>
        <taxon>Agaricomycetidae</taxon>
        <taxon>Agaricales</taxon>
        <taxon>Marasmiineae</taxon>
        <taxon>Mycenaceae</taxon>
        <taxon>Roridomyces</taxon>
    </lineage>
</organism>
<evidence type="ECO:0000313" key="3">
    <source>
        <dbReference type="EMBL" id="KAJ7627218.1"/>
    </source>
</evidence>